<feature type="transmembrane region" description="Helical" evidence="2">
    <location>
        <begin position="36"/>
        <end position="56"/>
    </location>
</feature>
<evidence type="ECO:0000256" key="2">
    <source>
        <dbReference type="SAM" id="Phobius"/>
    </source>
</evidence>
<feature type="transmembrane region" description="Helical" evidence="2">
    <location>
        <begin position="68"/>
        <end position="90"/>
    </location>
</feature>
<keyword evidence="2" id="KW-0812">Transmembrane</keyword>
<proteinExistence type="predicted"/>
<dbReference type="RefSeq" id="WP_345549889.1">
    <property type="nucleotide sequence ID" value="NZ_BAABRT010000008.1"/>
</dbReference>
<accession>A0ABP9WNP2</accession>
<feature type="region of interest" description="Disordered" evidence="1">
    <location>
        <begin position="212"/>
        <end position="246"/>
    </location>
</feature>
<feature type="transmembrane region" description="Helical" evidence="2">
    <location>
        <begin position="160"/>
        <end position="178"/>
    </location>
</feature>
<name>A0ABP9WNP2_9GAMM</name>
<feature type="transmembrane region" description="Helical" evidence="2">
    <location>
        <begin position="190"/>
        <end position="209"/>
    </location>
</feature>
<evidence type="ECO:0000313" key="3">
    <source>
        <dbReference type="EMBL" id="GAA5524730.1"/>
    </source>
</evidence>
<feature type="transmembrane region" description="Helical" evidence="2">
    <location>
        <begin position="102"/>
        <end position="124"/>
    </location>
</feature>
<evidence type="ECO:0000313" key="4">
    <source>
        <dbReference type="Proteomes" id="UP001408594"/>
    </source>
</evidence>
<keyword evidence="2" id="KW-1133">Transmembrane helix</keyword>
<comment type="caution">
    <text evidence="3">The sequence shown here is derived from an EMBL/GenBank/DDBJ whole genome shotgun (WGS) entry which is preliminary data.</text>
</comment>
<keyword evidence="4" id="KW-1185">Reference proteome</keyword>
<dbReference type="EMBL" id="BAABRT010000008">
    <property type="protein sequence ID" value="GAA5524730.1"/>
    <property type="molecule type" value="Genomic_DNA"/>
</dbReference>
<dbReference type="Proteomes" id="UP001408594">
    <property type="component" value="Unassembled WGS sequence"/>
</dbReference>
<keyword evidence="2" id="KW-0472">Membrane</keyword>
<protein>
    <submittedName>
        <fullName evidence="3">Uncharacterized protein</fullName>
    </submittedName>
</protein>
<reference evidence="3 4" key="1">
    <citation type="submission" date="2024-02" db="EMBL/GenBank/DDBJ databases">
        <title>Microbulbifer aestuariivivens NBRC 112533.</title>
        <authorList>
            <person name="Ichikawa N."/>
            <person name="Katano-Makiyama Y."/>
            <person name="Hidaka K."/>
        </authorList>
    </citation>
    <scope>NUCLEOTIDE SEQUENCE [LARGE SCALE GENOMIC DNA]</scope>
    <source>
        <strain evidence="3 4">NBRC 112533</strain>
    </source>
</reference>
<gene>
    <name evidence="3" type="ORF">Maes01_01289</name>
</gene>
<evidence type="ECO:0000256" key="1">
    <source>
        <dbReference type="SAM" id="MobiDB-lite"/>
    </source>
</evidence>
<sequence length="246" mass="26113">MGSSYWLAEVLLALAALLVANQYWRVSRERFQSQALLIVAGCLCLALAALVGAYRYGIDPHITVLHRALSQLSGFLTFACFGLALLWSYFFPGISGGSRAPAYVALVLLTGSALAALASGLLPAAAVRTIWSSVGLAAWLLVALVELVRRHRLSRSEALVLALGPLLIVNASMVIGTGPAKLLGLARMNWFHLLLALGALTLLWGRPLFSTAKPCKGKPSKRKPSKAKPSTGNDGSGTQERQHGAD</sequence>
<feature type="transmembrane region" description="Helical" evidence="2">
    <location>
        <begin position="6"/>
        <end position="24"/>
    </location>
</feature>
<feature type="compositionally biased region" description="Basic residues" evidence="1">
    <location>
        <begin position="215"/>
        <end position="226"/>
    </location>
</feature>
<organism evidence="3 4">
    <name type="scientific">Microbulbifer aestuariivivens</name>
    <dbReference type="NCBI Taxonomy" id="1908308"/>
    <lineage>
        <taxon>Bacteria</taxon>
        <taxon>Pseudomonadati</taxon>
        <taxon>Pseudomonadota</taxon>
        <taxon>Gammaproteobacteria</taxon>
        <taxon>Cellvibrionales</taxon>
        <taxon>Microbulbiferaceae</taxon>
        <taxon>Microbulbifer</taxon>
    </lineage>
</organism>
<feature type="transmembrane region" description="Helical" evidence="2">
    <location>
        <begin position="130"/>
        <end position="148"/>
    </location>
</feature>